<evidence type="ECO:0000313" key="3">
    <source>
        <dbReference type="Proteomes" id="UP000625210"/>
    </source>
</evidence>
<evidence type="ECO:0000256" key="1">
    <source>
        <dbReference type="SAM" id="Phobius"/>
    </source>
</evidence>
<proteinExistence type="predicted"/>
<organism evidence="2 3">
    <name type="scientific">Marinithermofilum abyssi</name>
    <dbReference type="NCBI Taxonomy" id="1571185"/>
    <lineage>
        <taxon>Bacteria</taxon>
        <taxon>Bacillati</taxon>
        <taxon>Bacillota</taxon>
        <taxon>Bacilli</taxon>
        <taxon>Bacillales</taxon>
        <taxon>Thermoactinomycetaceae</taxon>
        <taxon>Marinithermofilum</taxon>
    </lineage>
</organism>
<dbReference type="EMBL" id="BMHQ01000003">
    <property type="protein sequence ID" value="GGE10613.1"/>
    <property type="molecule type" value="Genomic_DNA"/>
</dbReference>
<keyword evidence="1" id="KW-1133">Transmembrane helix</keyword>
<gene>
    <name evidence="2" type="ORF">GCM10011571_09900</name>
</gene>
<reference evidence="2" key="2">
    <citation type="submission" date="2020-09" db="EMBL/GenBank/DDBJ databases">
        <authorList>
            <person name="Sun Q."/>
            <person name="Zhou Y."/>
        </authorList>
    </citation>
    <scope>NUCLEOTIDE SEQUENCE</scope>
    <source>
        <strain evidence="2">CGMCC 1.15179</strain>
    </source>
</reference>
<dbReference type="RefSeq" id="WP_188646799.1">
    <property type="nucleotide sequence ID" value="NZ_BMHQ01000003.1"/>
</dbReference>
<sequence>MYMTVIMILVSALSFWGAMYNKKTGNTPGFIIGGLFSLTLIGVTLIAIYDELIGIQ</sequence>
<keyword evidence="1" id="KW-0812">Transmembrane</keyword>
<dbReference type="AlphaFoldDB" id="A0A8J2YAC0"/>
<keyword evidence="1" id="KW-0472">Membrane</keyword>
<dbReference type="Proteomes" id="UP000625210">
    <property type="component" value="Unassembled WGS sequence"/>
</dbReference>
<accession>A0A8J2YAC0</accession>
<comment type="caution">
    <text evidence="2">The sequence shown here is derived from an EMBL/GenBank/DDBJ whole genome shotgun (WGS) entry which is preliminary data.</text>
</comment>
<keyword evidence="3" id="KW-1185">Reference proteome</keyword>
<reference evidence="2" key="1">
    <citation type="journal article" date="2014" name="Int. J. Syst. Evol. Microbiol.">
        <title>Complete genome sequence of Corynebacterium casei LMG S-19264T (=DSM 44701T), isolated from a smear-ripened cheese.</title>
        <authorList>
            <consortium name="US DOE Joint Genome Institute (JGI-PGF)"/>
            <person name="Walter F."/>
            <person name="Albersmeier A."/>
            <person name="Kalinowski J."/>
            <person name="Ruckert C."/>
        </authorList>
    </citation>
    <scope>NUCLEOTIDE SEQUENCE</scope>
    <source>
        <strain evidence="2">CGMCC 1.15179</strain>
    </source>
</reference>
<evidence type="ECO:0000313" key="2">
    <source>
        <dbReference type="EMBL" id="GGE10613.1"/>
    </source>
</evidence>
<protein>
    <submittedName>
        <fullName evidence="2">Uncharacterized protein</fullName>
    </submittedName>
</protein>
<feature type="transmembrane region" description="Helical" evidence="1">
    <location>
        <begin position="27"/>
        <end position="49"/>
    </location>
</feature>
<name>A0A8J2YAC0_9BACL</name>